<dbReference type="PANTHER" id="PTHR24252">
    <property type="entry name" value="ACROSIN-RELATED"/>
    <property type="match status" value="1"/>
</dbReference>
<dbReference type="GO" id="GO:0004252">
    <property type="term" value="F:serine-type endopeptidase activity"/>
    <property type="evidence" value="ECO:0007669"/>
    <property type="project" value="InterPro"/>
</dbReference>
<dbReference type="SUPFAM" id="SSF50494">
    <property type="entry name" value="Trypsin-like serine proteases"/>
    <property type="match status" value="1"/>
</dbReference>
<evidence type="ECO:0000256" key="8">
    <source>
        <dbReference type="RuleBase" id="RU363034"/>
    </source>
</evidence>
<protein>
    <recommendedName>
        <fullName evidence="3">Acrosin</fullName>
        <ecNumber evidence="2">3.4.21.10</ecNumber>
    </recommendedName>
</protein>
<reference evidence="10" key="2">
    <citation type="submission" date="2025-08" db="UniProtKB">
        <authorList>
            <consortium name="Ensembl"/>
        </authorList>
    </citation>
    <scope>IDENTIFICATION</scope>
</reference>
<gene>
    <name evidence="10" type="primary">LOC116993352</name>
</gene>
<dbReference type="CDD" id="cd00190">
    <property type="entry name" value="Tryp_SPc"/>
    <property type="match status" value="1"/>
</dbReference>
<dbReference type="Ensembl" id="ENSCUST00005014717.1">
    <property type="protein sequence ID" value="ENSCUSP00005014159.1"/>
    <property type="gene ID" value="ENSCUSG00005009117.1"/>
</dbReference>
<dbReference type="Proteomes" id="UP000694563">
    <property type="component" value="Chromosome 3"/>
</dbReference>
<dbReference type="Pfam" id="PF00089">
    <property type="entry name" value="Trypsin"/>
    <property type="match status" value="1"/>
</dbReference>
<dbReference type="InterPro" id="IPR018114">
    <property type="entry name" value="TRYPSIN_HIS"/>
</dbReference>
<dbReference type="AlphaFoldDB" id="A0A8C3UMG9"/>
<dbReference type="PROSITE" id="PS50240">
    <property type="entry name" value="TRYPSIN_DOM"/>
    <property type="match status" value="1"/>
</dbReference>
<reference evidence="10" key="1">
    <citation type="submission" date="2020-10" db="EMBL/GenBank/DDBJ databases">
        <title>Catharus ustulatus (Swainson's thrush) genome, bCatUst1, primary haplotype v2.</title>
        <authorList>
            <person name="Delmore K."/>
            <person name="Vafadar M."/>
            <person name="Formenti G."/>
            <person name="Chow W."/>
            <person name="Pelan S."/>
            <person name="Howe K."/>
            <person name="Rhie A."/>
            <person name="Mountcastle J."/>
            <person name="Haase B."/>
            <person name="Fedrigo O."/>
            <person name="Jarvis E.D."/>
        </authorList>
    </citation>
    <scope>NUCLEOTIDE SEQUENCE [LARGE SCALE GENOMIC DNA]</scope>
</reference>
<evidence type="ECO:0000256" key="1">
    <source>
        <dbReference type="ARBA" id="ARBA00001656"/>
    </source>
</evidence>
<proteinExistence type="predicted"/>
<dbReference type="InterPro" id="IPR001314">
    <property type="entry name" value="Peptidase_S1A"/>
</dbReference>
<dbReference type="GO" id="GO:0006508">
    <property type="term" value="P:proteolysis"/>
    <property type="evidence" value="ECO:0007669"/>
    <property type="project" value="UniProtKB-KW"/>
</dbReference>
<dbReference type="PRINTS" id="PR00722">
    <property type="entry name" value="CHYMOTRYPSIN"/>
</dbReference>
<dbReference type="FunFam" id="2.40.10.10:FF:000003">
    <property type="entry name" value="Transmembrane serine protease 3"/>
    <property type="match status" value="1"/>
</dbReference>
<evidence type="ECO:0000256" key="7">
    <source>
        <dbReference type="ARBA" id="ARBA00023157"/>
    </source>
</evidence>
<evidence type="ECO:0000313" key="10">
    <source>
        <dbReference type="Ensembl" id="ENSCUSP00005014159.1"/>
    </source>
</evidence>
<dbReference type="InterPro" id="IPR043504">
    <property type="entry name" value="Peptidase_S1_PA_chymotrypsin"/>
</dbReference>
<reference evidence="10" key="3">
    <citation type="submission" date="2025-09" db="UniProtKB">
        <authorList>
            <consortium name="Ensembl"/>
        </authorList>
    </citation>
    <scope>IDENTIFICATION</scope>
</reference>
<keyword evidence="6 8" id="KW-0720">Serine protease</keyword>
<accession>A0A8C3UMG9</accession>
<dbReference type="InterPro" id="IPR009003">
    <property type="entry name" value="Peptidase_S1_PA"/>
</dbReference>
<dbReference type="Gene3D" id="2.40.10.10">
    <property type="entry name" value="Trypsin-like serine proteases"/>
    <property type="match status" value="2"/>
</dbReference>
<evidence type="ECO:0000259" key="9">
    <source>
        <dbReference type="PROSITE" id="PS50240"/>
    </source>
</evidence>
<dbReference type="PROSITE" id="PS00134">
    <property type="entry name" value="TRYPSIN_HIS"/>
    <property type="match status" value="1"/>
</dbReference>
<evidence type="ECO:0000256" key="4">
    <source>
        <dbReference type="ARBA" id="ARBA00022670"/>
    </source>
</evidence>
<evidence type="ECO:0000256" key="2">
    <source>
        <dbReference type="ARBA" id="ARBA00012050"/>
    </source>
</evidence>
<evidence type="ECO:0000256" key="3">
    <source>
        <dbReference type="ARBA" id="ARBA00017161"/>
    </source>
</evidence>
<keyword evidence="5 8" id="KW-0378">Hydrolase</keyword>
<feature type="domain" description="Peptidase S1" evidence="9">
    <location>
        <begin position="48"/>
        <end position="278"/>
    </location>
</feature>
<dbReference type="InterPro" id="IPR033116">
    <property type="entry name" value="TRYPSIN_SER"/>
</dbReference>
<dbReference type="SMART" id="SM00020">
    <property type="entry name" value="Tryp_SPc"/>
    <property type="match status" value="1"/>
</dbReference>
<evidence type="ECO:0000256" key="5">
    <source>
        <dbReference type="ARBA" id="ARBA00022801"/>
    </source>
</evidence>
<organism evidence="10 11">
    <name type="scientific">Catharus ustulatus</name>
    <name type="common">Russet-backed thrush</name>
    <name type="synonym">Hylocichla ustulatus</name>
    <dbReference type="NCBI Taxonomy" id="91951"/>
    <lineage>
        <taxon>Eukaryota</taxon>
        <taxon>Metazoa</taxon>
        <taxon>Chordata</taxon>
        <taxon>Craniata</taxon>
        <taxon>Vertebrata</taxon>
        <taxon>Euteleostomi</taxon>
        <taxon>Archelosauria</taxon>
        <taxon>Archosauria</taxon>
        <taxon>Dinosauria</taxon>
        <taxon>Saurischia</taxon>
        <taxon>Theropoda</taxon>
        <taxon>Coelurosauria</taxon>
        <taxon>Aves</taxon>
        <taxon>Neognathae</taxon>
        <taxon>Neoaves</taxon>
        <taxon>Telluraves</taxon>
        <taxon>Australaves</taxon>
        <taxon>Passeriformes</taxon>
        <taxon>Turdidae</taxon>
        <taxon>Catharus</taxon>
    </lineage>
</organism>
<keyword evidence="7" id="KW-1015">Disulfide bond</keyword>
<dbReference type="EC" id="3.4.21.10" evidence="2"/>
<sequence>QGQLLSQALTWKLLSSCRGTCGLRAQAPAYIPMNYYYGNVYDYGLTRVVGGTGAVEATWPWIVSLQHPWSPHLGHYCGGTLITSEWVLTAAHCFDVNISMMYVVIGATQFTQLGPGAQVRSLKQVVLHPYYNPDDFSYDIALMQLDHPVHCSPYIQLACVAHPNLVFSELSNCWVAGWDSSDRLQEAKVKLIDLQLCNSSDWYAGGIHPHNVCAGYPQGNIDTCQGDSGGPLMCQDINDAHWWLLGVTSFGKGCARAMRPGVYSSTQYFYDWINYNMHGGPTGSRAGCTAPQPLPAAVMPADPVAASVSKACSVLAILLFCGHVDIGIYLIVEIKLHLFTRIHLFCAFPTPGQGKARMPPLAPAE</sequence>
<keyword evidence="11" id="KW-1185">Reference proteome</keyword>
<dbReference type="InterPro" id="IPR001254">
    <property type="entry name" value="Trypsin_dom"/>
</dbReference>
<dbReference type="GO" id="GO:0007340">
    <property type="term" value="P:acrosome reaction"/>
    <property type="evidence" value="ECO:0007669"/>
    <property type="project" value="TreeGrafter"/>
</dbReference>
<evidence type="ECO:0000313" key="11">
    <source>
        <dbReference type="Proteomes" id="UP000694563"/>
    </source>
</evidence>
<comment type="catalytic activity">
    <reaction evidence="1">
        <text>Preferential cleavage: Arg-|-Xaa, Lys-|-Xaa.</text>
        <dbReference type="EC" id="3.4.21.10"/>
    </reaction>
</comment>
<name>A0A8C3UMG9_CATUS</name>
<keyword evidence="4 8" id="KW-0645">Protease</keyword>
<dbReference type="PANTHER" id="PTHR24252:SF8">
    <property type="entry name" value="ACROSIN"/>
    <property type="match status" value="1"/>
</dbReference>
<evidence type="ECO:0000256" key="6">
    <source>
        <dbReference type="ARBA" id="ARBA00022825"/>
    </source>
</evidence>
<dbReference type="PROSITE" id="PS00135">
    <property type="entry name" value="TRYPSIN_SER"/>
    <property type="match status" value="1"/>
</dbReference>